<dbReference type="PANTHER" id="PTHR33570:SF2">
    <property type="entry name" value="CARBOXYMUCONOLACTONE DECARBOXYLASE-LIKE DOMAIN-CONTAINING PROTEIN"/>
    <property type="match status" value="1"/>
</dbReference>
<proteinExistence type="predicted"/>
<organism evidence="2 3">
    <name type="scientific">Streptomyces achromogenes</name>
    <dbReference type="NCBI Taxonomy" id="67255"/>
    <lineage>
        <taxon>Bacteria</taxon>
        <taxon>Bacillati</taxon>
        <taxon>Actinomycetota</taxon>
        <taxon>Actinomycetes</taxon>
        <taxon>Kitasatosporales</taxon>
        <taxon>Streptomycetaceae</taxon>
        <taxon>Streptomyces</taxon>
    </lineage>
</organism>
<evidence type="ECO:0000313" key="2">
    <source>
        <dbReference type="EMBL" id="MDQ0681984.1"/>
    </source>
</evidence>
<gene>
    <name evidence="2" type="ORF">QFZ56_000947</name>
</gene>
<evidence type="ECO:0000259" key="1">
    <source>
        <dbReference type="Pfam" id="PF02627"/>
    </source>
</evidence>
<comment type="caution">
    <text evidence="2">The sequence shown here is derived from an EMBL/GenBank/DDBJ whole genome shotgun (WGS) entry which is preliminary data.</text>
</comment>
<dbReference type="PANTHER" id="PTHR33570">
    <property type="entry name" value="4-CARBOXYMUCONOLACTONE DECARBOXYLASE FAMILY PROTEIN"/>
    <property type="match status" value="1"/>
</dbReference>
<keyword evidence="2" id="KW-0456">Lyase</keyword>
<dbReference type="Gene3D" id="1.20.1290.10">
    <property type="entry name" value="AhpD-like"/>
    <property type="match status" value="1"/>
</dbReference>
<dbReference type="Pfam" id="PF02627">
    <property type="entry name" value="CMD"/>
    <property type="match status" value="1"/>
</dbReference>
<dbReference type="InterPro" id="IPR029032">
    <property type="entry name" value="AhpD-like"/>
</dbReference>
<sequence length="125" mass="13333">MYDGEWRRAAGAARAEVLGDDGTRLPPGDPVPAEFHDYLVSMAWGAWARGGPLSHRDRSLLVLAMSAALGRMDEFRLHLGAGPRAGVTDAEVDELLFQIAAYCGAPAGNSARTAVREVRGAREGE</sequence>
<dbReference type="EMBL" id="JAUSYA010000001">
    <property type="protein sequence ID" value="MDQ0681984.1"/>
    <property type="molecule type" value="Genomic_DNA"/>
</dbReference>
<name>A0ABU0PUA4_STRAH</name>
<dbReference type="InterPro" id="IPR003779">
    <property type="entry name" value="CMD-like"/>
</dbReference>
<dbReference type="Proteomes" id="UP001243364">
    <property type="component" value="Unassembled WGS sequence"/>
</dbReference>
<dbReference type="InterPro" id="IPR052512">
    <property type="entry name" value="4CMD/NDH-1_regulator"/>
</dbReference>
<feature type="domain" description="Carboxymuconolactone decarboxylase-like" evidence="1">
    <location>
        <begin position="34"/>
        <end position="117"/>
    </location>
</feature>
<dbReference type="GO" id="GO:0047575">
    <property type="term" value="F:4-carboxymuconolactone decarboxylase activity"/>
    <property type="evidence" value="ECO:0007669"/>
    <property type="project" value="UniProtKB-EC"/>
</dbReference>
<dbReference type="EC" id="4.1.1.44" evidence="2"/>
<dbReference type="RefSeq" id="WP_142165638.1">
    <property type="nucleotide sequence ID" value="NZ_JAUSYA010000001.1"/>
</dbReference>
<evidence type="ECO:0000313" key="3">
    <source>
        <dbReference type="Proteomes" id="UP001243364"/>
    </source>
</evidence>
<reference evidence="2 3" key="1">
    <citation type="submission" date="2023-07" db="EMBL/GenBank/DDBJ databases">
        <title>Comparative genomics of wheat-associated soil bacteria to identify genetic determinants of phenazine resistance.</title>
        <authorList>
            <person name="Mouncey N."/>
        </authorList>
    </citation>
    <scope>NUCLEOTIDE SEQUENCE [LARGE SCALE GENOMIC DNA]</scope>
    <source>
        <strain evidence="2 3">W4I19-2</strain>
    </source>
</reference>
<accession>A0ABU0PUA4</accession>
<keyword evidence="3" id="KW-1185">Reference proteome</keyword>
<dbReference type="SUPFAM" id="SSF69118">
    <property type="entry name" value="AhpD-like"/>
    <property type="match status" value="1"/>
</dbReference>
<protein>
    <submittedName>
        <fullName evidence="2">4-carboxymuconolactone decarboxylase</fullName>
        <ecNumber evidence="2">4.1.1.44</ecNumber>
    </submittedName>
</protein>